<protein>
    <recommendedName>
        <fullName evidence="1">Reverse transcriptase/retrotransposon-derived protein RNase H-like domain-containing protein</fullName>
    </recommendedName>
</protein>
<comment type="caution">
    <text evidence="2">The sequence shown here is derived from an EMBL/GenBank/DDBJ whole genome shotgun (WGS) entry which is preliminary data.</text>
</comment>
<evidence type="ECO:0000313" key="3">
    <source>
        <dbReference type="Proteomes" id="UP001188597"/>
    </source>
</evidence>
<dbReference type="Proteomes" id="UP001188597">
    <property type="component" value="Unassembled WGS sequence"/>
</dbReference>
<dbReference type="AlphaFoldDB" id="A0AA89AZG0"/>
<dbReference type="InterPro" id="IPR043502">
    <property type="entry name" value="DNA/RNA_pol_sf"/>
</dbReference>
<feature type="domain" description="Reverse transcriptase/retrotransposon-derived protein RNase H-like" evidence="1">
    <location>
        <begin position="120"/>
        <end position="173"/>
    </location>
</feature>
<name>A0AA89AZG0_9ASTE</name>
<dbReference type="Pfam" id="PF17919">
    <property type="entry name" value="RT_RNaseH_2"/>
    <property type="match status" value="1"/>
</dbReference>
<proteinExistence type="predicted"/>
<organism evidence="2 3">
    <name type="scientific">Escallonia herrerae</name>
    <dbReference type="NCBI Taxonomy" id="1293975"/>
    <lineage>
        <taxon>Eukaryota</taxon>
        <taxon>Viridiplantae</taxon>
        <taxon>Streptophyta</taxon>
        <taxon>Embryophyta</taxon>
        <taxon>Tracheophyta</taxon>
        <taxon>Spermatophyta</taxon>
        <taxon>Magnoliopsida</taxon>
        <taxon>eudicotyledons</taxon>
        <taxon>Gunneridae</taxon>
        <taxon>Pentapetalae</taxon>
        <taxon>asterids</taxon>
        <taxon>campanulids</taxon>
        <taxon>Escalloniales</taxon>
        <taxon>Escalloniaceae</taxon>
        <taxon>Escallonia</taxon>
    </lineage>
</organism>
<evidence type="ECO:0000313" key="2">
    <source>
        <dbReference type="EMBL" id="KAK3016966.1"/>
    </source>
</evidence>
<evidence type="ECO:0000259" key="1">
    <source>
        <dbReference type="Pfam" id="PF17919"/>
    </source>
</evidence>
<dbReference type="InterPro" id="IPR051320">
    <property type="entry name" value="Viral_Replic_Matur_Polypro"/>
</dbReference>
<dbReference type="PANTHER" id="PTHR33064">
    <property type="entry name" value="POL PROTEIN"/>
    <property type="match status" value="1"/>
</dbReference>
<dbReference type="PANTHER" id="PTHR33064:SF40">
    <property type="entry name" value="REVERSE TRANSCRIPTASE_RETROTRANSPOSON-DERIVED PROTEIN RNASE H-LIKE DOMAIN-CONTAINING PROTEIN"/>
    <property type="match status" value="1"/>
</dbReference>
<dbReference type="InterPro" id="IPR041577">
    <property type="entry name" value="RT_RNaseH_2"/>
</dbReference>
<dbReference type="SUPFAM" id="SSF56672">
    <property type="entry name" value="DNA/RNA polymerases"/>
    <property type="match status" value="1"/>
</dbReference>
<reference evidence="2" key="1">
    <citation type="submission" date="2022-12" db="EMBL/GenBank/DDBJ databases">
        <title>Draft genome assemblies for two species of Escallonia (Escalloniales).</title>
        <authorList>
            <person name="Chanderbali A."/>
            <person name="Dervinis C."/>
            <person name="Anghel I."/>
            <person name="Soltis D."/>
            <person name="Soltis P."/>
            <person name="Zapata F."/>
        </authorList>
    </citation>
    <scope>NUCLEOTIDE SEQUENCE</scope>
    <source>
        <strain evidence="2">UCBG64.0493</strain>
        <tissue evidence="2">Leaf</tissue>
    </source>
</reference>
<sequence length="179" mass="19864">MAKQTALVNLDKEFPRPYPMASPPFVQVEVFETEPNFSPEVGRAKSNLNVVKVGIKETRQDTAMYKRVIMGGAVVTPSPRVDAPKQTKFGGKRDAVYQGLLSQSNPNDGATQEGKTWEMSKRCQTAFEGLKEVVMEEPILALPDHTKVFEVQTDASNFAIRGLLMQEGHPIAFKEPQVK</sequence>
<keyword evidence="3" id="KW-1185">Reference proteome</keyword>
<gene>
    <name evidence="2" type="ORF">RJ639_007862</name>
</gene>
<accession>A0AA89AZG0</accession>
<dbReference type="EMBL" id="JAVXUP010001034">
    <property type="protein sequence ID" value="KAK3016966.1"/>
    <property type="molecule type" value="Genomic_DNA"/>
</dbReference>